<dbReference type="Proteomes" id="UP000564885">
    <property type="component" value="Unassembled WGS sequence"/>
</dbReference>
<organism evidence="2 3">
    <name type="scientific">Enterovirga aerilata</name>
    <dbReference type="NCBI Taxonomy" id="2730920"/>
    <lineage>
        <taxon>Bacteria</taxon>
        <taxon>Pseudomonadati</taxon>
        <taxon>Pseudomonadota</taxon>
        <taxon>Alphaproteobacteria</taxon>
        <taxon>Hyphomicrobiales</taxon>
        <taxon>Methylobacteriaceae</taxon>
        <taxon>Enterovirga</taxon>
    </lineage>
</organism>
<dbReference type="EMBL" id="JABEPP010000007">
    <property type="protein sequence ID" value="NNM75197.1"/>
    <property type="molecule type" value="Genomic_DNA"/>
</dbReference>
<dbReference type="AlphaFoldDB" id="A0A849IGY0"/>
<proteinExistence type="predicted"/>
<sequence length="86" mass="9522">MSERGAEFLIRWVERNINPEEYPAIGDRALAEVKAGQCLAEAEAAGLTRRELEAEVGPLAEFINLRMSTPPDPEGRWAPEAPPLLH</sequence>
<reference evidence="2 3" key="1">
    <citation type="submission" date="2020-04" db="EMBL/GenBank/DDBJ databases">
        <title>Enterovirga sp. isolate from soil.</title>
        <authorList>
            <person name="Chea S."/>
            <person name="Kim D.-U."/>
        </authorList>
    </citation>
    <scope>NUCLEOTIDE SEQUENCE [LARGE SCALE GENOMIC DNA]</scope>
    <source>
        <strain evidence="2 3">DB1703</strain>
    </source>
</reference>
<name>A0A849IGY0_9HYPH</name>
<protein>
    <submittedName>
        <fullName evidence="2">DUF768 domain-containing protein</fullName>
    </submittedName>
</protein>
<evidence type="ECO:0000256" key="1">
    <source>
        <dbReference type="SAM" id="MobiDB-lite"/>
    </source>
</evidence>
<keyword evidence="3" id="KW-1185">Reference proteome</keyword>
<comment type="caution">
    <text evidence="2">The sequence shown here is derived from an EMBL/GenBank/DDBJ whole genome shotgun (WGS) entry which is preliminary data.</text>
</comment>
<dbReference type="RefSeq" id="WP_171220688.1">
    <property type="nucleotide sequence ID" value="NZ_JABEPP010000007.1"/>
</dbReference>
<accession>A0A849IGY0</accession>
<gene>
    <name evidence="2" type="ORF">HJG44_22815</name>
</gene>
<evidence type="ECO:0000313" key="2">
    <source>
        <dbReference type="EMBL" id="NNM75197.1"/>
    </source>
</evidence>
<feature type="region of interest" description="Disordered" evidence="1">
    <location>
        <begin position="67"/>
        <end position="86"/>
    </location>
</feature>
<evidence type="ECO:0000313" key="3">
    <source>
        <dbReference type="Proteomes" id="UP000564885"/>
    </source>
</evidence>